<protein>
    <recommendedName>
        <fullName evidence="3">FHA domain-containing protein</fullName>
    </recommendedName>
</protein>
<dbReference type="Proteomes" id="UP000245771">
    <property type="component" value="Unassembled WGS sequence"/>
</dbReference>
<organism evidence="4 5">
    <name type="scientific">Meira miltonrushii</name>
    <dbReference type="NCBI Taxonomy" id="1280837"/>
    <lineage>
        <taxon>Eukaryota</taxon>
        <taxon>Fungi</taxon>
        <taxon>Dikarya</taxon>
        <taxon>Basidiomycota</taxon>
        <taxon>Ustilaginomycotina</taxon>
        <taxon>Exobasidiomycetes</taxon>
        <taxon>Exobasidiales</taxon>
        <taxon>Brachybasidiaceae</taxon>
        <taxon>Meira</taxon>
    </lineage>
</organism>
<dbReference type="Pfam" id="PF00498">
    <property type="entry name" value="FHA"/>
    <property type="match status" value="1"/>
</dbReference>
<feature type="compositionally biased region" description="Basic and acidic residues" evidence="1">
    <location>
        <begin position="363"/>
        <end position="398"/>
    </location>
</feature>
<dbReference type="EMBL" id="KZ819602">
    <property type="protein sequence ID" value="PWN37116.1"/>
    <property type="molecule type" value="Genomic_DNA"/>
</dbReference>
<dbReference type="InParanoid" id="A0A316VHV0"/>
<dbReference type="InterPro" id="IPR000253">
    <property type="entry name" value="FHA_dom"/>
</dbReference>
<keyword evidence="2" id="KW-0812">Transmembrane</keyword>
<dbReference type="SUPFAM" id="SSF49879">
    <property type="entry name" value="SMAD/FHA domain"/>
    <property type="match status" value="1"/>
</dbReference>
<feature type="compositionally biased region" description="Acidic residues" evidence="1">
    <location>
        <begin position="277"/>
        <end position="290"/>
    </location>
</feature>
<dbReference type="RefSeq" id="XP_025357418.1">
    <property type="nucleotide sequence ID" value="XM_025498151.1"/>
</dbReference>
<gene>
    <name evidence="4" type="ORF">FA14DRAFT_159307</name>
</gene>
<evidence type="ECO:0000313" key="4">
    <source>
        <dbReference type="EMBL" id="PWN37116.1"/>
    </source>
</evidence>
<dbReference type="InterPro" id="IPR008984">
    <property type="entry name" value="SMAD_FHA_dom_sf"/>
</dbReference>
<dbReference type="Gene3D" id="2.60.200.20">
    <property type="match status" value="1"/>
</dbReference>
<accession>A0A316VHV0</accession>
<name>A0A316VHV0_9BASI</name>
<dbReference type="GeneID" id="37019932"/>
<feature type="region of interest" description="Disordered" evidence="1">
    <location>
        <begin position="256"/>
        <end position="311"/>
    </location>
</feature>
<reference evidence="4 5" key="1">
    <citation type="journal article" date="2018" name="Mol. Biol. Evol.">
        <title>Broad Genomic Sampling Reveals a Smut Pathogenic Ancestry of the Fungal Clade Ustilaginomycotina.</title>
        <authorList>
            <person name="Kijpornyongpan T."/>
            <person name="Mondo S.J."/>
            <person name="Barry K."/>
            <person name="Sandor L."/>
            <person name="Lee J."/>
            <person name="Lipzen A."/>
            <person name="Pangilinan J."/>
            <person name="LaButti K."/>
            <person name="Hainaut M."/>
            <person name="Henrissat B."/>
            <person name="Grigoriev I.V."/>
            <person name="Spatafora J.W."/>
            <person name="Aime M.C."/>
        </authorList>
    </citation>
    <scope>NUCLEOTIDE SEQUENCE [LARGE SCALE GENOMIC DNA]</scope>
    <source>
        <strain evidence="4 5">MCA 3882</strain>
    </source>
</reference>
<evidence type="ECO:0000256" key="2">
    <source>
        <dbReference type="SAM" id="Phobius"/>
    </source>
</evidence>
<proteinExistence type="predicted"/>
<feature type="region of interest" description="Disordered" evidence="1">
    <location>
        <begin position="463"/>
        <end position="497"/>
    </location>
</feature>
<dbReference type="PROSITE" id="PS50006">
    <property type="entry name" value="FHA_DOMAIN"/>
    <property type="match status" value="1"/>
</dbReference>
<evidence type="ECO:0000313" key="5">
    <source>
        <dbReference type="Proteomes" id="UP000245771"/>
    </source>
</evidence>
<evidence type="ECO:0000256" key="1">
    <source>
        <dbReference type="SAM" id="MobiDB-lite"/>
    </source>
</evidence>
<dbReference type="AlphaFoldDB" id="A0A316VHV0"/>
<feature type="transmembrane region" description="Helical" evidence="2">
    <location>
        <begin position="505"/>
        <end position="525"/>
    </location>
</feature>
<evidence type="ECO:0000259" key="3">
    <source>
        <dbReference type="PROSITE" id="PS50006"/>
    </source>
</evidence>
<sequence length="529" mass="58137">MSFDRTKLPIVHFKSDGVLQAEDFTLGPHLGSLILARGTEQSEQKEFGVDSDQIRISGHESVDSEESDDHIKFLDARIVSRRHASIAWKLKEDDFKPRLYVKDLGSTHGTFLRYNGQTDPRKLVPKVDYAIQDADSIIIGRKVEKMGECYLPVIFDVSFGESAKAVKMPEIVAKPYSTYIGSPICIESGDESDYAEHGSASKLARILDSDSELDDLDGPSTEPEARMGDDYEVMIENLDSFDSEMGNDYIESVDFDEQFQDDDSQISGQSYDRESEAQSEEEEEEQEDPSTDLTDHSDQGGAVTTIKEEDREILTKTRKLIHRMSSFVDSDDQSGDKISSSAITGSKDVVPSSSTEVDEQEEDATKKILAEKEAENEVTEQEREAEQAEDSDKVNKPILAREVEEAEVIVEDENASTSLASVKGPQKLTEEKLREMVKSATEPEKVAAVVEDDATVSLTSVQVTTTTATKRKAEEAELDAPQGKQPSDAPSPTPKRRIVGFRTGLAAGFVAGVVGTIIGLSSIPLSEGL</sequence>
<feature type="region of interest" description="Disordered" evidence="1">
    <location>
        <begin position="206"/>
        <end position="231"/>
    </location>
</feature>
<dbReference type="CDD" id="cd00060">
    <property type="entry name" value="FHA"/>
    <property type="match status" value="1"/>
</dbReference>
<keyword evidence="2" id="KW-0472">Membrane</keyword>
<keyword evidence="5" id="KW-1185">Reference proteome</keyword>
<dbReference type="OrthoDB" id="4096268at2759"/>
<feature type="domain" description="FHA" evidence="3">
    <location>
        <begin position="45"/>
        <end position="117"/>
    </location>
</feature>
<keyword evidence="2" id="KW-1133">Transmembrane helix</keyword>
<feature type="region of interest" description="Disordered" evidence="1">
    <location>
        <begin position="324"/>
        <end position="398"/>
    </location>
</feature>